<dbReference type="Proteomes" id="UP000037510">
    <property type="component" value="Unassembled WGS sequence"/>
</dbReference>
<feature type="coiled-coil region" evidence="1">
    <location>
        <begin position="116"/>
        <end position="150"/>
    </location>
</feature>
<gene>
    <name evidence="2" type="ORF">OBRU01_22735</name>
</gene>
<reference evidence="2 3" key="1">
    <citation type="journal article" date="2015" name="Genome Biol. Evol.">
        <title>The genome of winter moth (Operophtera brumata) provides a genomic perspective on sexual dimorphism and phenology.</title>
        <authorList>
            <person name="Derks M.F."/>
            <person name="Smit S."/>
            <person name="Salis L."/>
            <person name="Schijlen E."/>
            <person name="Bossers A."/>
            <person name="Mateman C."/>
            <person name="Pijl A.S."/>
            <person name="de Ridder D."/>
            <person name="Groenen M.A."/>
            <person name="Visser M.E."/>
            <person name="Megens H.J."/>
        </authorList>
    </citation>
    <scope>NUCLEOTIDE SEQUENCE [LARGE SCALE GENOMIC DNA]</scope>
    <source>
        <strain evidence="2">WM2013NL</strain>
        <tissue evidence="2">Head and thorax</tissue>
    </source>
</reference>
<evidence type="ECO:0000313" key="3">
    <source>
        <dbReference type="Proteomes" id="UP000037510"/>
    </source>
</evidence>
<keyword evidence="3" id="KW-1185">Reference proteome</keyword>
<organism evidence="2 3">
    <name type="scientific">Operophtera brumata</name>
    <name type="common">Winter moth</name>
    <name type="synonym">Phalaena brumata</name>
    <dbReference type="NCBI Taxonomy" id="104452"/>
    <lineage>
        <taxon>Eukaryota</taxon>
        <taxon>Metazoa</taxon>
        <taxon>Ecdysozoa</taxon>
        <taxon>Arthropoda</taxon>
        <taxon>Hexapoda</taxon>
        <taxon>Insecta</taxon>
        <taxon>Pterygota</taxon>
        <taxon>Neoptera</taxon>
        <taxon>Endopterygota</taxon>
        <taxon>Lepidoptera</taxon>
        <taxon>Glossata</taxon>
        <taxon>Ditrysia</taxon>
        <taxon>Geometroidea</taxon>
        <taxon>Geometridae</taxon>
        <taxon>Larentiinae</taxon>
        <taxon>Operophtera</taxon>
    </lineage>
</organism>
<dbReference type="InterPro" id="IPR013083">
    <property type="entry name" value="Znf_RING/FYVE/PHD"/>
</dbReference>
<protein>
    <submittedName>
        <fullName evidence="2">Membrane fusion protein</fullName>
    </submittedName>
</protein>
<proteinExistence type="predicted"/>
<feature type="non-terminal residue" evidence="2">
    <location>
        <position position="1"/>
    </location>
</feature>
<feature type="non-terminal residue" evidence="2">
    <location>
        <position position="161"/>
    </location>
</feature>
<dbReference type="AlphaFoldDB" id="A0A0L7KNX3"/>
<accession>A0A0L7KNX3</accession>
<comment type="caution">
    <text evidence="2">The sequence shown here is derived from an EMBL/GenBank/DDBJ whole genome shotgun (WGS) entry which is preliminary data.</text>
</comment>
<sequence>KNISKRSPGLECNKCAKIVHANQLCSSLSSKQLSALRNADNLEWTCEECRRELPRRSSFVIPEEDEEEVDEAGGYSQCNMFDMAKLLRNIYIEVKKVVQSEMVLINDSVGGCRKKIDDLTDTLEVFSGKIKELETSNTHLVNQNKHLELKMAAIEQHLRKI</sequence>
<dbReference type="EMBL" id="JTDY01008276">
    <property type="protein sequence ID" value="KOB64649.1"/>
    <property type="molecule type" value="Genomic_DNA"/>
</dbReference>
<dbReference type="Gene3D" id="3.30.40.10">
    <property type="entry name" value="Zinc/RING finger domain, C3HC4 (zinc finger)"/>
    <property type="match status" value="1"/>
</dbReference>
<evidence type="ECO:0000313" key="2">
    <source>
        <dbReference type="EMBL" id="KOB64649.1"/>
    </source>
</evidence>
<name>A0A0L7KNX3_OPEBR</name>
<keyword evidence="1" id="KW-0175">Coiled coil</keyword>
<evidence type="ECO:0000256" key="1">
    <source>
        <dbReference type="SAM" id="Coils"/>
    </source>
</evidence>